<dbReference type="AlphaFoldDB" id="A0A5B0SF96"/>
<dbReference type="Proteomes" id="UP000325313">
    <property type="component" value="Unassembled WGS sequence"/>
</dbReference>
<dbReference type="EMBL" id="VDEP01000036">
    <property type="protein sequence ID" value="KAA1136179.1"/>
    <property type="molecule type" value="Genomic_DNA"/>
</dbReference>
<evidence type="ECO:0000313" key="4">
    <source>
        <dbReference type="Proteomes" id="UP000324748"/>
    </source>
</evidence>
<dbReference type="Proteomes" id="UP000324748">
    <property type="component" value="Unassembled WGS sequence"/>
</dbReference>
<evidence type="ECO:0000256" key="1">
    <source>
        <dbReference type="SAM" id="SignalP"/>
    </source>
</evidence>
<comment type="caution">
    <text evidence="3">The sequence shown here is derived from an EMBL/GenBank/DDBJ whole genome shotgun (WGS) entry which is preliminary data.</text>
</comment>
<keyword evidence="4" id="KW-1185">Reference proteome</keyword>
<name>A0A5B0SF96_PUCGR</name>
<reference evidence="4 5" key="1">
    <citation type="submission" date="2019-05" db="EMBL/GenBank/DDBJ databases">
        <title>Emergence of the Ug99 lineage of the wheat stem rust pathogen through somatic hybridization.</title>
        <authorList>
            <person name="Li F."/>
            <person name="Upadhyaya N.M."/>
            <person name="Sperschneider J."/>
            <person name="Matny O."/>
            <person name="Nguyen-Phuc H."/>
            <person name="Mago R."/>
            <person name="Raley C."/>
            <person name="Miller M.E."/>
            <person name="Silverstein K.A.T."/>
            <person name="Henningsen E."/>
            <person name="Hirsch C.D."/>
            <person name="Visser B."/>
            <person name="Pretorius Z.A."/>
            <person name="Steffenson B.J."/>
            <person name="Schwessinger B."/>
            <person name="Dodds P.N."/>
            <person name="Figueroa M."/>
        </authorList>
    </citation>
    <scope>NUCLEOTIDE SEQUENCE [LARGE SCALE GENOMIC DNA]</scope>
    <source>
        <strain evidence="2">21-0</strain>
        <strain evidence="3 5">Ug99</strain>
    </source>
</reference>
<keyword evidence="1" id="KW-0732">Signal</keyword>
<sequence length="121" mass="13591">MPGLPTISQFAFVVALLLKSFLIAPGLRGPPPDPALYTDRCQRCWQVAGSPTEFINTMVKTFTYNDYPCSAFSFSHESNCPEMITLQQYYCTRCCHYVEVSLGGCSTHAQLIRYAPARPRQ</sequence>
<evidence type="ECO:0000313" key="3">
    <source>
        <dbReference type="EMBL" id="KAA1136179.1"/>
    </source>
</evidence>
<evidence type="ECO:0000313" key="2">
    <source>
        <dbReference type="EMBL" id="KAA1085773.1"/>
    </source>
</evidence>
<dbReference type="EMBL" id="VSWC01000106">
    <property type="protein sequence ID" value="KAA1085773.1"/>
    <property type="molecule type" value="Genomic_DNA"/>
</dbReference>
<protein>
    <submittedName>
        <fullName evidence="3">Uncharacterized protein</fullName>
    </submittedName>
</protein>
<feature type="chain" id="PRO_5036366701" evidence="1">
    <location>
        <begin position="29"/>
        <end position="121"/>
    </location>
</feature>
<proteinExistence type="predicted"/>
<accession>A0A5B0SF96</accession>
<gene>
    <name evidence="2" type="ORF">PGT21_018842</name>
    <name evidence="3" type="ORF">PGTUg99_034417</name>
</gene>
<evidence type="ECO:0000313" key="5">
    <source>
        <dbReference type="Proteomes" id="UP000325313"/>
    </source>
</evidence>
<organism evidence="3 5">
    <name type="scientific">Puccinia graminis f. sp. tritici</name>
    <dbReference type="NCBI Taxonomy" id="56615"/>
    <lineage>
        <taxon>Eukaryota</taxon>
        <taxon>Fungi</taxon>
        <taxon>Dikarya</taxon>
        <taxon>Basidiomycota</taxon>
        <taxon>Pucciniomycotina</taxon>
        <taxon>Pucciniomycetes</taxon>
        <taxon>Pucciniales</taxon>
        <taxon>Pucciniaceae</taxon>
        <taxon>Puccinia</taxon>
    </lineage>
</organism>
<feature type="signal peptide" evidence="1">
    <location>
        <begin position="1"/>
        <end position="28"/>
    </location>
</feature>